<evidence type="ECO:0000256" key="2">
    <source>
        <dbReference type="ARBA" id="ARBA00022801"/>
    </source>
</evidence>
<evidence type="ECO:0000259" key="5">
    <source>
        <dbReference type="SMART" id="SM00226"/>
    </source>
</evidence>
<dbReference type="GO" id="GO:0004725">
    <property type="term" value="F:protein tyrosine phosphatase activity"/>
    <property type="evidence" value="ECO:0007669"/>
    <property type="project" value="InterPro"/>
</dbReference>
<dbReference type="InterPro" id="IPR017867">
    <property type="entry name" value="Tyr_phospatase_low_mol_wt"/>
</dbReference>
<evidence type="ECO:0000313" key="6">
    <source>
        <dbReference type="EMBL" id="OKL37573.1"/>
    </source>
</evidence>
<dbReference type="SMART" id="SM00226">
    <property type="entry name" value="LMWPc"/>
    <property type="match status" value="1"/>
</dbReference>
<feature type="active site" evidence="4">
    <location>
        <position position="15"/>
    </location>
</feature>
<gene>
    <name evidence="6" type="ORF">BLL40_04505</name>
</gene>
<dbReference type="Pfam" id="PF01451">
    <property type="entry name" value="LMWPc"/>
    <property type="match status" value="1"/>
</dbReference>
<reference evidence="6 7" key="1">
    <citation type="submission" date="2016-12" db="EMBL/GenBank/DDBJ databases">
        <title>Domibacillus sp. SAOS 44 whole genome sequencing.</title>
        <authorList>
            <person name="Verma A."/>
            <person name="Krishnamurthi S."/>
        </authorList>
    </citation>
    <scope>NUCLEOTIDE SEQUENCE [LARGE SCALE GENOMIC DNA]</scope>
    <source>
        <strain evidence="6 7">SAOS 44</strain>
    </source>
</reference>
<feature type="active site" description="Nucleophile" evidence="4">
    <location>
        <position position="9"/>
    </location>
</feature>
<accession>A0A1Q5P5U9</accession>
<dbReference type="PANTHER" id="PTHR11717:SF31">
    <property type="entry name" value="LOW MOLECULAR WEIGHT PROTEIN-TYROSINE-PHOSPHATASE ETP-RELATED"/>
    <property type="match status" value="1"/>
</dbReference>
<feature type="active site" description="Proton donor" evidence="4">
    <location>
        <position position="112"/>
    </location>
</feature>
<name>A0A1Q5P5U9_9BACI</name>
<comment type="similarity">
    <text evidence="1">Belongs to the low molecular weight phosphotyrosine protein phosphatase family.</text>
</comment>
<evidence type="ECO:0000256" key="3">
    <source>
        <dbReference type="ARBA" id="ARBA00022912"/>
    </source>
</evidence>
<dbReference type="AlphaFoldDB" id="A0A1Q5P5U9"/>
<dbReference type="Proteomes" id="UP000186524">
    <property type="component" value="Unassembled WGS sequence"/>
</dbReference>
<dbReference type="PANTHER" id="PTHR11717">
    <property type="entry name" value="LOW MOLECULAR WEIGHT PROTEIN TYROSINE PHOSPHATASE"/>
    <property type="match status" value="1"/>
</dbReference>
<dbReference type="InterPro" id="IPR050438">
    <property type="entry name" value="LMW_PTPase"/>
</dbReference>
<dbReference type="InterPro" id="IPR023485">
    <property type="entry name" value="Ptyr_pPase"/>
</dbReference>
<dbReference type="EMBL" id="MRWQ01000004">
    <property type="protein sequence ID" value="OKL37573.1"/>
    <property type="molecule type" value="Genomic_DNA"/>
</dbReference>
<organism evidence="6 7">
    <name type="scientific">Domibacillus mangrovi</name>
    <dbReference type="NCBI Taxonomy" id="1714354"/>
    <lineage>
        <taxon>Bacteria</taxon>
        <taxon>Bacillati</taxon>
        <taxon>Bacillota</taxon>
        <taxon>Bacilli</taxon>
        <taxon>Bacillales</taxon>
        <taxon>Bacillaceae</taxon>
        <taxon>Domibacillus</taxon>
    </lineage>
</organism>
<feature type="domain" description="Phosphotyrosine protein phosphatase I" evidence="5">
    <location>
        <begin position="3"/>
        <end position="138"/>
    </location>
</feature>
<keyword evidence="2" id="KW-0378">Hydrolase</keyword>
<dbReference type="CDD" id="cd16344">
    <property type="entry name" value="LMWPAP"/>
    <property type="match status" value="1"/>
</dbReference>
<keyword evidence="3" id="KW-0904">Protein phosphatase</keyword>
<dbReference type="PRINTS" id="PR00719">
    <property type="entry name" value="LMWPTPASE"/>
</dbReference>
<dbReference type="STRING" id="1714354.BLL40_04505"/>
<evidence type="ECO:0000256" key="4">
    <source>
        <dbReference type="PIRSR" id="PIRSR617867-1"/>
    </source>
</evidence>
<comment type="caution">
    <text evidence="6">The sequence shown here is derived from an EMBL/GenBank/DDBJ whole genome shotgun (WGS) entry which is preliminary data.</text>
</comment>
<dbReference type="Gene3D" id="3.40.50.2300">
    <property type="match status" value="1"/>
</dbReference>
<protein>
    <submittedName>
        <fullName evidence="6">Low molecular weight phosphatase family protein</fullName>
    </submittedName>
</protein>
<keyword evidence="7" id="KW-1185">Reference proteome</keyword>
<dbReference type="InterPro" id="IPR036196">
    <property type="entry name" value="Ptyr_pPase_sf"/>
</dbReference>
<dbReference type="SUPFAM" id="SSF52788">
    <property type="entry name" value="Phosphotyrosine protein phosphatases I"/>
    <property type="match status" value="1"/>
</dbReference>
<sequence length="142" mass="15986">MFMNILFVCTGNTCRSPMAAAILREKRPDWIVQSAGLFATPGIPVSLGTKTILSEKGIRVQHVSMQLTEEMAEQADVILTMTYSHKQTIDIHFPHLKGKTHTLKGDEGDVIDPFGGPIDTYRQTYDELLFYIEKWLEEGDKA</sequence>
<evidence type="ECO:0000313" key="7">
    <source>
        <dbReference type="Proteomes" id="UP000186524"/>
    </source>
</evidence>
<proteinExistence type="inferred from homology"/>
<evidence type="ECO:0000256" key="1">
    <source>
        <dbReference type="ARBA" id="ARBA00011063"/>
    </source>
</evidence>